<accession>A0A8H7DBP0</accession>
<organism evidence="1 2">
    <name type="scientific">Mycena venus</name>
    <dbReference type="NCBI Taxonomy" id="2733690"/>
    <lineage>
        <taxon>Eukaryota</taxon>
        <taxon>Fungi</taxon>
        <taxon>Dikarya</taxon>
        <taxon>Basidiomycota</taxon>
        <taxon>Agaricomycotina</taxon>
        <taxon>Agaricomycetes</taxon>
        <taxon>Agaricomycetidae</taxon>
        <taxon>Agaricales</taxon>
        <taxon>Marasmiineae</taxon>
        <taxon>Mycenaceae</taxon>
        <taxon>Mycena</taxon>
    </lineage>
</organism>
<dbReference type="OrthoDB" id="3018593at2759"/>
<evidence type="ECO:0000313" key="2">
    <source>
        <dbReference type="Proteomes" id="UP000620124"/>
    </source>
</evidence>
<sequence>MSNDRRYSAQDAIAWEAYDDATMAFVKGEKGHPGPAPPGYKESYMLRHPKAPLPEKFPATEAAWANRHVSAPVQQPDYNGVRLSNDAFGTLLHHHALVNHQLGEMISTRINATTTPQRAIAHFGGNRPHPKAEFFHRTKAPFAAKGWQRRHVAKSVGKGKGKKPYHGYRARARVAATAVKVDTAAVAGPSDAKDVAHEVAPVVEEAQEQTVAPEDVFMADYTLVKDEEEEGALFSDDEKEPVVVA</sequence>
<keyword evidence="2" id="KW-1185">Reference proteome</keyword>
<proteinExistence type="predicted"/>
<name>A0A8H7DBP0_9AGAR</name>
<dbReference type="Proteomes" id="UP000620124">
    <property type="component" value="Unassembled WGS sequence"/>
</dbReference>
<evidence type="ECO:0000313" key="1">
    <source>
        <dbReference type="EMBL" id="KAF7368530.1"/>
    </source>
</evidence>
<comment type="caution">
    <text evidence="1">The sequence shown here is derived from an EMBL/GenBank/DDBJ whole genome shotgun (WGS) entry which is preliminary data.</text>
</comment>
<gene>
    <name evidence="1" type="ORF">MVEN_00176300</name>
</gene>
<dbReference type="AlphaFoldDB" id="A0A8H7DBP0"/>
<dbReference type="EMBL" id="JACAZI010000002">
    <property type="protein sequence ID" value="KAF7368530.1"/>
    <property type="molecule type" value="Genomic_DNA"/>
</dbReference>
<reference evidence="1" key="1">
    <citation type="submission" date="2020-05" db="EMBL/GenBank/DDBJ databases">
        <title>Mycena genomes resolve the evolution of fungal bioluminescence.</title>
        <authorList>
            <person name="Tsai I.J."/>
        </authorList>
    </citation>
    <scope>NUCLEOTIDE SEQUENCE</scope>
    <source>
        <strain evidence="1">CCC161011</strain>
    </source>
</reference>
<protein>
    <submittedName>
        <fullName evidence="1">Uncharacterized protein</fullName>
    </submittedName>
</protein>